<dbReference type="GO" id="GO:0006508">
    <property type="term" value="P:proteolysis"/>
    <property type="evidence" value="ECO:0007669"/>
    <property type="project" value="InterPro"/>
</dbReference>
<dbReference type="Gene3D" id="3.90.226.10">
    <property type="entry name" value="2-enoyl-CoA Hydratase, Chain A, domain 1"/>
    <property type="match status" value="1"/>
</dbReference>
<dbReference type="OrthoDB" id="27214at2759"/>
<organism evidence="5 6">
    <name type="scientific">Penicillium decumbens</name>
    <dbReference type="NCBI Taxonomy" id="69771"/>
    <lineage>
        <taxon>Eukaryota</taxon>
        <taxon>Fungi</taxon>
        <taxon>Dikarya</taxon>
        <taxon>Ascomycota</taxon>
        <taxon>Pezizomycotina</taxon>
        <taxon>Eurotiomycetes</taxon>
        <taxon>Eurotiomycetidae</taxon>
        <taxon>Eurotiales</taxon>
        <taxon>Aspergillaceae</taxon>
        <taxon>Penicillium</taxon>
    </lineage>
</organism>
<dbReference type="Proteomes" id="UP000191522">
    <property type="component" value="Unassembled WGS sequence"/>
</dbReference>
<proteinExistence type="predicted"/>
<gene>
    <name evidence="5" type="ORF">PENDEC_c006G01934</name>
</gene>
<dbReference type="OMA" id="STCAFFV"/>
<evidence type="ECO:0000313" key="5">
    <source>
        <dbReference type="EMBL" id="OQD75591.1"/>
    </source>
</evidence>
<dbReference type="PANTHER" id="PTHR37049">
    <property type="entry name" value="PEPTIDASE S41 FAMILY PROTEIN"/>
    <property type="match status" value="1"/>
</dbReference>
<feature type="region of interest" description="Disordered" evidence="1">
    <location>
        <begin position="292"/>
        <end position="314"/>
    </location>
</feature>
<feature type="chain" id="PRO_5012008811" evidence="2">
    <location>
        <begin position="18"/>
        <end position="664"/>
    </location>
</feature>
<feature type="domain" description="Tail specific protease" evidence="3">
    <location>
        <begin position="334"/>
        <end position="524"/>
    </location>
</feature>
<accession>A0A1V6PEX9</accession>
<evidence type="ECO:0000256" key="1">
    <source>
        <dbReference type="SAM" id="MobiDB-lite"/>
    </source>
</evidence>
<dbReference type="Pfam" id="PF03572">
    <property type="entry name" value="Peptidase_S41"/>
    <property type="match status" value="1"/>
</dbReference>
<dbReference type="SUPFAM" id="SSF52096">
    <property type="entry name" value="ClpP/crotonase"/>
    <property type="match status" value="1"/>
</dbReference>
<dbReference type="InterPro" id="IPR029045">
    <property type="entry name" value="ClpP/crotonase-like_dom_sf"/>
</dbReference>
<keyword evidence="6" id="KW-1185">Reference proteome</keyword>
<dbReference type="GO" id="GO:0008236">
    <property type="term" value="F:serine-type peptidase activity"/>
    <property type="evidence" value="ECO:0007669"/>
    <property type="project" value="InterPro"/>
</dbReference>
<dbReference type="PANTHER" id="PTHR37049:SF4">
    <property type="entry name" value="RHODANESE DOMAIN-CONTAINING PROTEIN"/>
    <property type="match status" value="1"/>
</dbReference>
<dbReference type="Pfam" id="PF23658">
    <property type="entry name" value="PDZ_CPAF_rel"/>
    <property type="match status" value="1"/>
</dbReference>
<feature type="signal peptide" evidence="2">
    <location>
        <begin position="1"/>
        <end position="17"/>
    </location>
</feature>
<protein>
    <submittedName>
        <fullName evidence="5">Uncharacterized protein</fullName>
    </submittedName>
</protein>
<feature type="compositionally biased region" description="Low complexity" evidence="1">
    <location>
        <begin position="292"/>
        <end position="308"/>
    </location>
</feature>
<dbReference type="InterPro" id="IPR005151">
    <property type="entry name" value="Tail-specific_protease"/>
</dbReference>
<name>A0A1V6PEX9_PENDC</name>
<dbReference type="AlphaFoldDB" id="A0A1V6PEX9"/>
<dbReference type="InterPro" id="IPR052766">
    <property type="entry name" value="S41A_metabolite_peptidase"/>
</dbReference>
<dbReference type="InterPro" id="IPR056186">
    <property type="entry name" value="PDZ_CPAF-rel"/>
</dbReference>
<sequence>MHFNASLLLPLAAAVGALQYARDVDPCAQITNLVSDANQSKGSAKVPHDLAHQCLMSMPFDSGRAVTFLAQVRKILEFQSTIDILKQPPSGYTMPSTDLFGGIESILDKVNSNGYSSQFEMDVDVSHLIKSAYDGHLNFQLCSQSVFNFGIDMPLVSISSDGLSLPQVYTLSDAQLQQGGAKNVSPIESIDGTDVAEYLESYASLQSLQDRDAQYNRVFPTLARSVTNTPTDANGIWYTTTDWTEGSRLSLKYSNGTTQTVEKTASPEERYFSYQNGTELWTINCLPQSLPSASSSSSGAEQASEISGLPDTEWRNSDNSIAGYFSSLTGLEDTGIMFLPTFSSSPQEAAQVATEFLRNATAAGKKNILIDLAANPGGYMSIGIDLFRIIFPDAFPYTATRYRAHDAAKYLTKAYSRDTKLDSSNVFAYKQMVQPNQESGFSSWQDLYGPHEILGSSSSSLLANFNYTATSTTIYPINGYGPVPLDPNKALFSPDNIVMITDGDCVSTCAFFVKLMKRQGVRTITFGGRPTQAPMQGVGGVKGGQSLGINYINGYITQANQLIQKSSNTSSPLLTPTEWKQFKESSPSLAPSFAWSGSVNLRNEYDPDDDEMPLQFVYEAAECRLFYTIENYSQRETVWQAAAKAMFGGGGCVEGSTNGDGSLR</sequence>
<evidence type="ECO:0000259" key="4">
    <source>
        <dbReference type="Pfam" id="PF23658"/>
    </source>
</evidence>
<dbReference type="STRING" id="69771.A0A1V6PEX9"/>
<dbReference type="EMBL" id="MDYL01000006">
    <property type="protein sequence ID" value="OQD75591.1"/>
    <property type="molecule type" value="Genomic_DNA"/>
</dbReference>
<evidence type="ECO:0000256" key="2">
    <source>
        <dbReference type="SAM" id="SignalP"/>
    </source>
</evidence>
<evidence type="ECO:0000313" key="6">
    <source>
        <dbReference type="Proteomes" id="UP000191522"/>
    </source>
</evidence>
<evidence type="ECO:0000259" key="3">
    <source>
        <dbReference type="Pfam" id="PF03572"/>
    </source>
</evidence>
<comment type="caution">
    <text evidence="5">The sequence shown here is derived from an EMBL/GenBank/DDBJ whole genome shotgun (WGS) entry which is preliminary data.</text>
</comment>
<feature type="domain" description="CPAF-like PDZ" evidence="4">
    <location>
        <begin position="149"/>
        <end position="268"/>
    </location>
</feature>
<reference evidence="6" key="1">
    <citation type="journal article" date="2017" name="Nat. Microbiol.">
        <title>Global analysis of biosynthetic gene clusters reveals vast potential of secondary metabolite production in Penicillium species.</title>
        <authorList>
            <person name="Nielsen J.C."/>
            <person name="Grijseels S."/>
            <person name="Prigent S."/>
            <person name="Ji B."/>
            <person name="Dainat J."/>
            <person name="Nielsen K.F."/>
            <person name="Frisvad J.C."/>
            <person name="Workman M."/>
            <person name="Nielsen J."/>
        </authorList>
    </citation>
    <scope>NUCLEOTIDE SEQUENCE [LARGE SCALE GENOMIC DNA]</scope>
    <source>
        <strain evidence="6">IBT 11843</strain>
    </source>
</reference>
<keyword evidence="2" id="KW-0732">Signal</keyword>